<sequence length="312" mass="34668">MNKTILIIFLFLFLISPDTIKGQENTAAYAEKHIDSYINELSEPTAIVPADSGCKAGQNSIRSVADLWISNGNRKIYGIMSTPKNSGQNGVAIISHGFNGTHHFGKDYFETLNNLNYTVYAFDFPSGSLRSQSNNNTADMSIIDEKNDIKAIVRYFLSQNNTDKKQIVLIGESQGGFVSALAAAELKDTVNSLILIYPALCIPDNWNKRYATETEIPDTTYLWNVPIGKQFFKELRGLDVYKTIAGYNGPVLIIHGAKDPIVPISYSEMAMKCYSNARLVTIPEAGHGFNNDEKTLSNKFVKEFLETAHTEQ</sequence>
<comment type="caution">
    <text evidence="1">The sequence shown here is derived from an EMBL/GenBank/DDBJ whole genome shotgun (WGS) entry which is preliminary data.</text>
</comment>
<organism evidence="1 2">
    <name type="scientific">Muribaculum caecicola</name>
    <dbReference type="NCBI Taxonomy" id="3038144"/>
    <lineage>
        <taxon>Bacteria</taxon>
        <taxon>Pseudomonadati</taxon>
        <taxon>Bacteroidota</taxon>
        <taxon>Bacteroidia</taxon>
        <taxon>Bacteroidales</taxon>
        <taxon>Muribaculaceae</taxon>
        <taxon>Muribaculum</taxon>
    </lineage>
</organism>
<accession>A0AC61S6N1</accession>
<dbReference type="Proteomes" id="UP000305401">
    <property type="component" value="Unassembled WGS sequence"/>
</dbReference>
<keyword evidence="2" id="KW-1185">Reference proteome</keyword>
<evidence type="ECO:0000313" key="2">
    <source>
        <dbReference type="Proteomes" id="UP000305401"/>
    </source>
</evidence>
<reference evidence="1" key="1">
    <citation type="submission" date="2019-04" db="EMBL/GenBank/DDBJ databases">
        <title>Microbes associate with the intestines of laboratory mice.</title>
        <authorList>
            <person name="Navarre W."/>
            <person name="Wong E."/>
            <person name="Huang K.C."/>
            <person name="Tropini C."/>
            <person name="Ng K."/>
            <person name="Yu B."/>
        </authorList>
    </citation>
    <scope>NUCLEOTIDE SEQUENCE</scope>
    <source>
        <strain evidence="1">NM86_A22</strain>
    </source>
</reference>
<keyword evidence="1" id="KW-0378">Hydrolase</keyword>
<proteinExistence type="predicted"/>
<dbReference type="EMBL" id="SSTG01000028">
    <property type="protein sequence ID" value="THG53868.1"/>
    <property type="molecule type" value="Genomic_DNA"/>
</dbReference>
<gene>
    <name evidence="1" type="ORF">E5990_03855</name>
</gene>
<protein>
    <submittedName>
        <fullName evidence="1">Alpha/beta hydrolase</fullName>
    </submittedName>
</protein>
<name>A0AC61S6N1_9BACT</name>
<evidence type="ECO:0000313" key="1">
    <source>
        <dbReference type="EMBL" id="THG53868.1"/>
    </source>
</evidence>